<feature type="transmembrane region" description="Helical" evidence="6">
    <location>
        <begin position="143"/>
        <end position="159"/>
    </location>
</feature>
<dbReference type="Pfam" id="PF03606">
    <property type="entry name" value="DcuC"/>
    <property type="match status" value="1"/>
</dbReference>
<gene>
    <name evidence="7" type="ORF">ME0900_14940</name>
</gene>
<evidence type="ECO:0000256" key="6">
    <source>
        <dbReference type="SAM" id="Phobius"/>
    </source>
</evidence>
<dbReference type="InterPro" id="IPR018385">
    <property type="entry name" value="C4_dicarb_anaerob_car-like"/>
</dbReference>
<dbReference type="GO" id="GO:0005886">
    <property type="term" value="C:plasma membrane"/>
    <property type="evidence" value="ECO:0007669"/>
    <property type="project" value="UniProtKB-SubCell"/>
</dbReference>
<dbReference type="InterPro" id="IPR051679">
    <property type="entry name" value="DASS-Related_Transporters"/>
</dbReference>
<dbReference type="EMBL" id="BSWK01000025">
    <property type="protein sequence ID" value="GMB87121.1"/>
    <property type="molecule type" value="Genomic_DNA"/>
</dbReference>
<dbReference type="PANTHER" id="PTHR43652">
    <property type="entry name" value="BASIC AMINO ACID ANTIPORTER YFCC-RELATED"/>
    <property type="match status" value="1"/>
</dbReference>
<protein>
    <recommendedName>
        <fullName evidence="9">C4-dicarboxylate anaerobic carrier</fullName>
    </recommendedName>
</protein>
<evidence type="ECO:0000256" key="5">
    <source>
        <dbReference type="ARBA" id="ARBA00023136"/>
    </source>
</evidence>
<reference evidence="7" key="1">
    <citation type="submission" date="2023-04" db="EMBL/GenBank/DDBJ databases">
        <title>Draft genome sequences of Lactobacillus delbrueckii subsp. bulgaricus ME-900 and ME-901 with improved acid tolerance.</title>
        <authorList>
            <person name="Ishida T."/>
            <person name="Yamamoto E."/>
            <person name="Koizumi A."/>
            <person name="Fujiwara S."/>
            <person name="Makino S."/>
            <person name="Kano H."/>
            <person name="Kimura K."/>
        </authorList>
    </citation>
    <scope>NUCLEOTIDE SEQUENCE</scope>
    <source>
        <strain evidence="7">ME-900</strain>
    </source>
</reference>
<accession>A0AAV5PPP4</accession>
<dbReference type="Proteomes" id="UP001165243">
    <property type="component" value="Unassembled WGS sequence"/>
</dbReference>
<dbReference type="AlphaFoldDB" id="A0AAV5PPP4"/>
<organism evidence="7 8">
    <name type="scientific">Lactobacillus delbrueckii subsp. bulgaricus</name>
    <dbReference type="NCBI Taxonomy" id="1585"/>
    <lineage>
        <taxon>Bacteria</taxon>
        <taxon>Bacillati</taxon>
        <taxon>Bacillota</taxon>
        <taxon>Bacilli</taxon>
        <taxon>Lactobacillales</taxon>
        <taxon>Lactobacillaceae</taxon>
        <taxon>Lactobacillus</taxon>
    </lineage>
</organism>
<comment type="subcellular location">
    <subcellularLocation>
        <location evidence="1">Cell membrane</location>
        <topology evidence="1">Multi-pass membrane protein</topology>
    </subcellularLocation>
</comment>
<feature type="transmembrane region" description="Helical" evidence="6">
    <location>
        <begin position="80"/>
        <end position="102"/>
    </location>
</feature>
<keyword evidence="4 6" id="KW-1133">Transmembrane helix</keyword>
<comment type="caution">
    <text evidence="7">The sequence shown here is derived from an EMBL/GenBank/DDBJ whole genome shotgun (WGS) entry which is preliminary data.</text>
</comment>
<evidence type="ECO:0000256" key="3">
    <source>
        <dbReference type="ARBA" id="ARBA00022692"/>
    </source>
</evidence>
<dbReference type="PANTHER" id="PTHR43652:SF6">
    <property type="entry name" value="ARGININE REPRESSOR"/>
    <property type="match status" value="1"/>
</dbReference>
<feature type="transmembrane region" description="Helical" evidence="6">
    <location>
        <begin position="195"/>
        <end position="215"/>
    </location>
</feature>
<keyword evidence="5 6" id="KW-0472">Membrane</keyword>
<feature type="transmembrane region" description="Helical" evidence="6">
    <location>
        <begin position="166"/>
        <end position="183"/>
    </location>
</feature>
<evidence type="ECO:0000313" key="7">
    <source>
        <dbReference type="EMBL" id="GMB87121.1"/>
    </source>
</evidence>
<keyword evidence="3 6" id="KW-0812">Transmembrane</keyword>
<evidence type="ECO:0008006" key="9">
    <source>
        <dbReference type="Google" id="ProtNLM"/>
    </source>
</evidence>
<evidence type="ECO:0000256" key="4">
    <source>
        <dbReference type="ARBA" id="ARBA00022989"/>
    </source>
</evidence>
<proteinExistence type="predicted"/>
<keyword evidence="2" id="KW-1003">Cell membrane</keyword>
<name>A0AAV5PPP4_LACDE</name>
<evidence type="ECO:0000256" key="2">
    <source>
        <dbReference type="ARBA" id="ARBA00022475"/>
    </source>
</evidence>
<evidence type="ECO:0000256" key="1">
    <source>
        <dbReference type="ARBA" id="ARBA00004651"/>
    </source>
</evidence>
<sequence length="259" mass="28394">MIVIVMGLIALGGTTFGLAEETMAFYPMPIPVFLEAGYDTMTVVATIFLGTTLGTLGSTINPFSTVIASNTAGVNFARALPLRIIMLLVSLGAGMLYTIIYAEKVRKDPSKSLVYDQYEENKKKFLAFDSQADKGDFTWRQKLTLLTFVAGFLVMIWGVQSQGWYFTKIAVVFLAVSYLLFLVSGLSEHRFMESFVSGAADLLGVALTVGLARAVSRKPHQRHDHVLLQQADHRHEQAGFRLGPLLDLHRPTGGRATSA</sequence>
<feature type="transmembrane region" description="Helical" evidence="6">
    <location>
        <begin position="43"/>
        <end position="68"/>
    </location>
</feature>
<evidence type="ECO:0000313" key="8">
    <source>
        <dbReference type="Proteomes" id="UP001165243"/>
    </source>
</evidence>